<reference evidence="1" key="1">
    <citation type="submission" date="2016-10" db="EMBL/GenBank/DDBJ databases">
        <authorList>
            <person name="de Groot N.N."/>
        </authorList>
    </citation>
    <scope>NUCLEOTIDE SEQUENCE</scope>
</reference>
<dbReference type="AlphaFoldDB" id="A0A1W1B8M5"/>
<protein>
    <recommendedName>
        <fullName evidence="2">Peptidoglycan synthetase</fullName>
    </recommendedName>
</protein>
<organism evidence="1">
    <name type="scientific">hydrothermal vent metagenome</name>
    <dbReference type="NCBI Taxonomy" id="652676"/>
    <lineage>
        <taxon>unclassified sequences</taxon>
        <taxon>metagenomes</taxon>
        <taxon>ecological metagenomes</taxon>
    </lineage>
</organism>
<dbReference type="EMBL" id="FPHB01000006">
    <property type="protein sequence ID" value="SFV49840.1"/>
    <property type="molecule type" value="Genomic_DNA"/>
</dbReference>
<name>A0A1W1B8M5_9ZZZZ</name>
<evidence type="ECO:0008006" key="2">
    <source>
        <dbReference type="Google" id="ProtNLM"/>
    </source>
</evidence>
<accession>A0A1W1B8M5</accession>
<evidence type="ECO:0000313" key="1">
    <source>
        <dbReference type="EMBL" id="SFV49840.1"/>
    </source>
</evidence>
<gene>
    <name evidence="1" type="ORF">MNB_SM-7-1455</name>
</gene>
<proteinExistence type="predicted"/>
<sequence length="332" mass="38836">MRLENIVALTNAKLLTSPEVSAFGAIRFEPSKVERGDIFVATNPKEIDEALLNGAYAIIFDKPMQISDAEVAWIKVDNLEDALLRLLRFRLIQKGVSAYRCDDVTIDLALGIETSKRVVVVHEEIIELTKRLWDIKENTTLLFSSKRTNPDLFVDIKDLPQSIDKKIEVVERTLFECSFIFDGHYYERVFLSPFFLPFLERLLNFYHHHDIEFRLRRFEHIEHFEIVYTNKNYEIKEFGSSERVLIFEKDIDLFTEEIGFLKSYAPWAKMIYLLPQEDRSKDCQDCYNYSDIASLFKLLDSFSFHFALIGGVGKEIMEKYSKFAPTQLTFDL</sequence>
<dbReference type="SUPFAM" id="SSF63418">
    <property type="entry name" value="MurE/MurF N-terminal domain"/>
    <property type="match status" value="1"/>
</dbReference>
<dbReference type="InterPro" id="IPR035911">
    <property type="entry name" value="MurE/MurF_N"/>
</dbReference>